<organism evidence="1">
    <name type="scientific">Cacopsylla melanoneura</name>
    <dbReference type="NCBI Taxonomy" id="428564"/>
    <lineage>
        <taxon>Eukaryota</taxon>
        <taxon>Metazoa</taxon>
        <taxon>Ecdysozoa</taxon>
        <taxon>Arthropoda</taxon>
        <taxon>Hexapoda</taxon>
        <taxon>Insecta</taxon>
        <taxon>Pterygota</taxon>
        <taxon>Neoptera</taxon>
        <taxon>Paraneoptera</taxon>
        <taxon>Hemiptera</taxon>
        <taxon>Sternorrhyncha</taxon>
        <taxon>Psylloidea</taxon>
        <taxon>Psyllidae</taxon>
        <taxon>Psyllinae</taxon>
        <taxon>Cacopsylla</taxon>
    </lineage>
</organism>
<name>A0A8D8X8P9_9HEMI</name>
<dbReference type="EMBL" id="HBUF01274421">
    <property type="protein sequence ID" value="CAG6685983.1"/>
    <property type="molecule type" value="Transcribed_RNA"/>
</dbReference>
<reference evidence="1" key="1">
    <citation type="submission" date="2021-05" db="EMBL/GenBank/DDBJ databases">
        <authorList>
            <person name="Alioto T."/>
            <person name="Alioto T."/>
            <person name="Gomez Garrido J."/>
        </authorList>
    </citation>
    <scope>NUCLEOTIDE SEQUENCE</scope>
</reference>
<dbReference type="EMBL" id="HBUF01559011">
    <property type="protein sequence ID" value="CAG6761399.1"/>
    <property type="molecule type" value="Transcribed_RNA"/>
</dbReference>
<dbReference type="AlphaFoldDB" id="A0A8D8X8P9"/>
<sequence length="170" mass="18898">MCGQGGEFGITLNKSFHHYLAIRRPHIFLLEAVTGLLQNIQPGFREGFCHTDVIPLQLPLVHEDRTFVLVRHELDNHWSGADGILATRSQTVSPLDPAGGNINFQLILEDLAGSFHALLLGSGLIFRDSVHQQARSSAVSLESVQVLALSRQLGPDRFQFLHDLRLEESE</sequence>
<evidence type="ECO:0000313" key="1">
    <source>
        <dbReference type="EMBL" id="CAG6685984.1"/>
    </source>
</evidence>
<dbReference type="EMBL" id="HBUF01274422">
    <property type="protein sequence ID" value="CAG6685984.1"/>
    <property type="molecule type" value="Transcribed_RNA"/>
</dbReference>
<dbReference type="EMBL" id="HBUF01274423">
    <property type="protein sequence ID" value="CAG6685985.1"/>
    <property type="molecule type" value="Transcribed_RNA"/>
</dbReference>
<protein>
    <submittedName>
        <fullName evidence="1">Uncharacterized protein</fullName>
    </submittedName>
</protein>
<proteinExistence type="predicted"/>
<accession>A0A8D8X8P9</accession>